<evidence type="ECO:0000313" key="3">
    <source>
        <dbReference type="Proteomes" id="UP000219336"/>
    </source>
</evidence>
<dbReference type="EMBL" id="OANU01000062">
    <property type="protein sequence ID" value="SNX49455.1"/>
    <property type="molecule type" value="Genomic_DNA"/>
</dbReference>
<name>A0A240EN80_9VIBR</name>
<sequence>MKLSIYSAIILSLSCLVSNSANANTLSNEQLCTAGLALAIDKQPRGINTKGLSGKHVLLTLKDGSNDWDYRCDVNRASKVIKIEARDRKLNDAYLKQVIRYDVTNGVRAVEVMMKKRHGGLKSEKYQARQLKG</sequence>
<feature type="signal peptide" evidence="1">
    <location>
        <begin position="1"/>
        <end position="23"/>
    </location>
</feature>
<organism evidence="2 3">
    <name type="scientific">Vibrio thalassae</name>
    <dbReference type="NCBI Taxonomy" id="1243014"/>
    <lineage>
        <taxon>Bacteria</taxon>
        <taxon>Pseudomonadati</taxon>
        <taxon>Pseudomonadota</taxon>
        <taxon>Gammaproteobacteria</taxon>
        <taxon>Vibrionales</taxon>
        <taxon>Vibrionaceae</taxon>
        <taxon>Vibrio</taxon>
    </lineage>
</organism>
<dbReference type="PROSITE" id="PS51257">
    <property type="entry name" value="PROKAR_LIPOPROTEIN"/>
    <property type="match status" value="1"/>
</dbReference>
<dbReference type="AlphaFoldDB" id="A0A240EN80"/>
<proteinExistence type="predicted"/>
<gene>
    <name evidence="2" type="ORF">VTH8203_03103</name>
</gene>
<dbReference type="RefSeq" id="WP_208617762.1">
    <property type="nucleotide sequence ID" value="NZ_JBHSII010000009.1"/>
</dbReference>
<accession>A0A240EN80</accession>
<evidence type="ECO:0000313" key="2">
    <source>
        <dbReference type="EMBL" id="SNX49455.1"/>
    </source>
</evidence>
<dbReference type="Proteomes" id="UP000219336">
    <property type="component" value="Unassembled WGS sequence"/>
</dbReference>
<keyword evidence="3" id="KW-1185">Reference proteome</keyword>
<feature type="chain" id="PRO_5012715190" evidence="1">
    <location>
        <begin position="24"/>
        <end position="133"/>
    </location>
</feature>
<protein>
    <submittedName>
        <fullName evidence="2">Uncharacterized protein</fullName>
    </submittedName>
</protein>
<keyword evidence="1" id="KW-0732">Signal</keyword>
<reference evidence="3" key="1">
    <citation type="submission" date="2016-06" db="EMBL/GenBank/DDBJ databases">
        <authorList>
            <person name="Rodrigo-Torres L."/>
            <person name="Arahal R.D."/>
            <person name="Lucena T."/>
        </authorList>
    </citation>
    <scope>NUCLEOTIDE SEQUENCE [LARGE SCALE GENOMIC DNA]</scope>
    <source>
        <strain evidence="3">CECT8203</strain>
    </source>
</reference>
<evidence type="ECO:0000256" key="1">
    <source>
        <dbReference type="SAM" id="SignalP"/>
    </source>
</evidence>